<dbReference type="PROSITE" id="PS00041">
    <property type="entry name" value="HTH_ARAC_FAMILY_1"/>
    <property type="match status" value="1"/>
</dbReference>
<keyword evidence="4" id="KW-0472">Membrane</keyword>
<gene>
    <name evidence="6" type="ORF">CWB99_22180</name>
</gene>
<dbReference type="RefSeq" id="WP_138551436.1">
    <property type="nucleotide sequence ID" value="NZ_PNCH01000023.1"/>
</dbReference>
<dbReference type="InterPro" id="IPR018060">
    <property type="entry name" value="HTH_AraC"/>
</dbReference>
<sequence length="341" mass="38926">MEFSRYFLFFFASLGAFNGVLLAAWVYHKRREIAAAPWLSLLLIMLSIRIGKSVAFYFSPGLSKDFLQLGLSACCLIGPSLFSFCFRSLYPNKARWLLRGHFALWLVLVALVCVIYPYQSYPELWQTWVYRGSSYVWLGYLLVSAWVYRHKLAELKSHPDLPVWRDLPFIALSGGALIWFAYFTSAYTSYIVGALSFSMVLYLSIVVFSGQSRGKEKYAAQVISPQQSAEISAMLESLMNEQQLFTDPSMSLPRLAKRLGVSHTKLSQHLNQQHGCNFNQYLNGYRVKHAQKLLIQEQNMTVEQVAEQCGFNASSTFYTAFKKQCGQTPNQFRAKSVKLSF</sequence>
<dbReference type="EMBL" id="PNCI01000071">
    <property type="protein sequence ID" value="TMP24452.1"/>
    <property type="molecule type" value="Genomic_DNA"/>
</dbReference>
<dbReference type="InterPro" id="IPR018062">
    <property type="entry name" value="HTH_AraC-typ_CS"/>
</dbReference>
<dbReference type="GO" id="GO:0003700">
    <property type="term" value="F:DNA-binding transcription factor activity"/>
    <property type="evidence" value="ECO:0007669"/>
    <property type="project" value="InterPro"/>
</dbReference>
<evidence type="ECO:0000313" key="6">
    <source>
        <dbReference type="EMBL" id="TMP24452.1"/>
    </source>
</evidence>
<protein>
    <submittedName>
        <fullName evidence="6">AraC family transcriptional regulator</fullName>
    </submittedName>
</protein>
<keyword evidence="2" id="KW-0238">DNA-binding</keyword>
<dbReference type="AlphaFoldDB" id="A0A5S3WGU5"/>
<evidence type="ECO:0000256" key="3">
    <source>
        <dbReference type="ARBA" id="ARBA00023163"/>
    </source>
</evidence>
<dbReference type="SUPFAM" id="SSF46689">
    <property type="entry name" value="Homeodomain-like"/>
    <property type="match status" value="1"/>
</dbReference>
<reference evidence="7" key="2">
    <citation type="submission" date="2019-06" db="EMBL/GenBank/DDBJ databases">
        <title>Co-occurence of chitin degradation, pigmentation and bioactivity in marine Pseudoalteromonas.</title>
        <authorList>
            <person name="Sonnenschein E.C."/>
            <person name="Bech P.K."/>
        </authorList>
    </citation>
    <scope>NUCLEOTIDE SEQUENCE [LARGE SCALE GENOMIC DNA]</scope>
    <source>
        <strain evidence="7">S2676</strain>
    </source>
</reference>
<feature type="transmembrane region" description="Helical" evidence="4">
    <location>
        <begin position="127"/>
        <end position="147"/>
    </location>
</feature>
<comment type="caution">
    <text evidence="6">The sequence shown here is derived from an EMBL/GenBank/DDBJ whole genome shotgun (WGS) entry which is preliminary data.</text>
</comment>
<reference evidence="6 7" key="1">
    <citation type="submission" date="2018-01" db="EMBL/GenBank/DDBJ databases">
        <authorList>
            <person name="Paulsen S."/>
            <person name="Gram L.K."/>
        </authorList>
    </citation>
    <scope>NUCLEOTIDE SEQUENCE [LARGE SCALE GENOMIC DNA]</scope>
    <source>
        <strain evidence="6 7">S2676</strain>
    </source>
</reference>
<name>A0A5S3WGU5_9GAMM</name>
<dbReference type="PANTHER" id="PTHR43280:SF29">
    <property type="entry name" value="ARAC-FAMILY TRANSCRIPTIONAL REGULATOR"/>
    <property type="match status" value="1"/>
</dbReference>
<dbReference type="Proteomes" id="UP000310249">
    <property type="component" value="Unassembled WGS sequence"/>
</dbReference>
<dbReference type="Pfam" id="PF12833">
    <property type="entry name" value="HTH_18"/>
    <property type="match status" value="1"/>
</dbReference>
<dbReference type="Gene3D" id="1.10.10.60">
    <property type="entry name" value="Homeodomain-like"/>
    <property type="match status" value="2"/>
</dbReference>
<feature type="transmembrane region" description="Helical" evidence="4">
    <location>
        <begin position="190"/>
        <end position="208"/>
    </location>
</feature>
<dbReference type="OrthoDB" id="6283866at2"/>
<feature type="transmembrane region" description="Helical" evidence="4">
    <location>
        <begin position="39"/>
        <end position="58"/>
    </location>
</feature>
<keyword evidence="1" id="KW-0805">Transcription regulation</keyword>
<evidence type="ECO:0000259" key="5">
    <source>
        <dbReference type="PROSITE" id="PS01124"/>
    </source>
</evidence>
<evidence type="ECO:0000313" key="7">
    <source>
        <dbReference type="Proteomes" id="UP000310249"/>
    </source>
</evidence>
<evidence type="ECO:0000256" key="4">
    <source>
        <dbReference type="SAM" id="Phobius"/>
    </source>
</evidence>
<feature type="transmembrane region" description="Helical" evidence="4">
    <location>
        <begin position="70"/>
        <end position="90"/>
    </location>
</feature>
<dbReference type="PANTHER" id="PTHR43280">
    <property type="entry name" value="ARAC-FAMILY TRANSCRIPTIONAL REGULATOR"/>
    <property type="match status" value="1"/>
</dbReference>
<dbReference type="InterPro" id="IPR009057">
    <property type="entry name" value="Homeodomain-like_sf"/>
</dbReference>
<feature type="transmembrane region" description="Helical" evidence="4">
    <location>
        <begin position="6"/>
        <end position="27"/>
    </location>
</feature>
<feature type="transmembrane region" description="Helical" evidence="4">
    <location>
        <begin position="102"/>
        <end position="121"/>
    </location>
</feature>
<keyword evidence="4" id="KW-0812">Transmembrane</keyword>
<keyword evidence="4" id="KW-1133">Transmembrane helix</keyword>
<feature type="domain" description="HTH araC/xylS-type" evidence="5">
    <location>
        <begin position="229"/>
        <end position="335"/>
    </location>
</feature>
<keyword evidence="3" id="KW-0804">Transcription</keyword>
<dbReference type="PRINTS" id="PR00032">
    <property type="entry name" value="HTHARAC"/>
</dbReference>
<dbReference type="SMART" id="SM00342">
    <property type="entry name" value="HTH_ARAC"/>
    <property type="match status" value="1"/>
</dbReference>
<organism evidence="6 7">
    <name type="scientific">Pseudoalteromonas rubra</name>
    <dbReference type="NCBI Taxonomy" id="43658"/>
    <lineage>
        <taxon>Bacteria</taxon>
        <taxon>Pseudomonadati</taxon>
        <taxon>Pseudomonadota</taxon>
        <taxon>Gammaproteobacteria</taxon>
        <taxon>Alteromonadales</taxon>
        <taxon>Pseudoalteromonadaceae</taxon>
        <taxon>Pseudoalteromonas</taxon>
    </lineage>
</organism>
<proteinExistence type="predicted"/>
<evidence type="ECO:0000256" key="2">
    <source>
        <dbReference type="ARBA" id="ARBA00023125"/>
    </source>
</evidence>
<feature type="transmembrane region" description="Helical" evidence="4">
    <location>
        <begin position="167"/>
        <end position="184"/>
    </location>
</feature>
<accession>A0A5S3WGU5</accession>
<dbReference type="GO" id="GO:0043565">
    <property type="term" value="F:sequence-specific DNA binding"/>
    <property type="evidence" value="ECO:0007669"/>
    <property type="project" value="InterPro"/>
</dbReference>
<dbReference type="PROSITE" id="PS01124">
    <property type="entry name" value="HTH_ARAC_FAMILY_2"/>
    <property type="match status" value="1"/>
</dbReference>
<dbReference type="InterPro" id="IPR020449">
    <property type="entry name" value="Tscrpt_reg_AraC-type_HTH"/>
</dbReference>
<evidence type="ECO:0000256" key="1">
    <source>
        <dbReference type="ARBA" id="ARBA00023015"/>
    </source>
</evidence>